<keyword evidence="3" id="KW-1185">Reference proteome</keyword>
<name>G9MR66_HYPVG</name>
<dbReference type="Proteomes" id="UP000007115">
    <property type="component" value="Unassembled WGS sequence"/>
</dbReference>
<gene>
    <name evidence="2" type="ORF">TRIVIDRAFT_60559</name>
</gene>
<dbReference type="STRING" id="413071.G9MR66"/>
<comment type="caution">
    <text evidence="2">The sequence shown here is derived from an EMBL/GenBank/DDBJ whole genome shotgun (WGS) entry which is preliminary data.</text>
</comment>
<dbReference type="HOGENOM" id="CLU_1214916_0_0_1"/>
<accession>G9MR66</accession>
<evidence type="ECO:0000313" key="3">
    <source>
        <dbReference type="Proteomes" id="UP000007115"/>
    </source>
</evidence>
<dbReference type="GeneID" id="25796095"/>
<dbReference type="InParanoid" id="G9MR66"/>
<evidence type="ECO:0000313" key="2">
    <source>
        <dbReference type="EMBL" id="EHK22592.1"/>
    </source>
</evidence>
<dbReference type="eggNOG" id="ENOG502RU92">
    <property type="taxonomic scope" value="Eukaryota"/>
</dbReference>
<sequence length="228" mass="25603">MAPKRDATEAPSAALLRRSKRLRTDIGAVNEAEELPQTEEENDLEEAALSGVDGIKERNVEEETLVSEIDKEETQEDTKTIRREQIEIALKEMGLLPNIFGSRDKYFQTQPLIQSNGDKIKIGNLGESHCPKMDDIWQDYLGKLKDILGDNSTFDISTLAKPSGPFGAALHFQWHYLVNTKRLNGLKYRHVLDPSNPSLVRQIKKIGTPSNVSVSDTIPIRQPSRNPN</sequence>
<feature type="compositionally biased region" description="Acidic residues" evidence="1">
    <location>
        <begin position="31"/>
        <end position="46"/>
    </location>
</feature>
<reference evidence="2 3" key="1">
    <citation type="journal article" date="2011" name="Genome Biol.">
        <title>Comparative genome sequence analysis underscores mycoparasitism as the ancestral life style of Trichoderma.</title>
        <authorList>
            <person name="Kubicek C.P."/>
            <person name="Herrera-Estrella A."/>
            <person name="Seidl-Seiboth V."/>
            <person name="Martinez D.A."/>
            <person name="Druzhinina I.S."/>
            <person name="Thon M."/>
            <person name="Zeilinger S."/>
            <person name="Casas-Flores S."/>
            <person name="Horwitz B.A."/>
            <person name="Mukherjee P.K."/>
            <person name="Mukherjee M."/>
            <person name="Kredics L."/>
            <person name="Alcaraz L.D."/>
            <person name="Aerts A."/>
            <person name="Antal Z."/>
            <person name="Atanasova L."/>
            <person name="Cervantes-Badillo M.G."/>
            <person name="Challacombe J."/>
            <person name="Chertkov O."/>
            <person name="McCluskey K."/>
            <person name="Coulpier F."/>
            <person name="Deshpande N."/>
            <person name="von Doehren H."/>
            <person name="Ebbole D.J."/>
            <person name="Esquivel-Naranjo E.U."/>
            <person name="Fekete E."/>
            <person name="Flipphi M."/>
            <person name="Glaser F."/>
            <person name="Gomez-Rodriguez E.Y."/>
            <person name="Gruber S."/>
            <person name="Han C."/>
            <person name="Henrissat B."/>
            <person name="Hermosa R."/>
            <person name="Hernandez-Onate M."/>
            <person name="Karaffa L."/>
            <person name="Kosti I."/>
            <person name="Le Crom S."/>
            <person name="Lindquist E."/>
            <person name="Lucas S."/>
            <person name="Luebeck M."/>
            <person name="Luebeck P.S."/>
            <person name="Margeot A."/>
            <person name="Metz B."/>
            <person name="Misra M."/>
            <person name="Nevalainen H."/>
            <person name="Omann M."/>
            <person name="Packer N."/>
            <person name="Perrone G."/>
            <person name="Uresti-Rivera E.E."/>
            <person name="Salamov A."/>
            <person name="Schmoll M."/>
            <person name="Seiboth B."/>
            <person name="Shapiro H."/>
            <person name="Sukno S."/>
            <person name="Tamayo-Ramos J.A."/>
            <person name="Tisch D."/>
            <person name="Wiest A."/>
            <person name="Wilkinson H.H."/>
            <person name="Zhang M."/>
            <person name="Coutinho P.M."/>
            <person name="Kenerley C.M."/>
            <person name="Monte E."/>
            <person name="Baker S.E."/>
            <person name="Grigoriev I.V."/>
        </authorList>
    </citation>
    <scope>NUCLEOTIDE SEQUENCE [LARGE SCALE GENOMIC DNA]</scope>
    <source>
        <strain evidence="3">Gv29-8 / FGSC 10586</strain>
    </source>
</reference>
<dbReference type="RefSeq" id="XP_013956808.1">
    <property type="nucleotide sequence ID" value="XM_014101333.1"/>
</dbReference>
<dbReference type="AlphaFoldDB" id="G9MR66"/>
<dbReference type="EMBL" id="ABDF02000006">
    <property type="protein sequence ID" value="EHK22592.1"/>
    <property type="molecule type" value="Genomic_DNA"/>
</dbReference>
<dbReference type="VEuPathDB" id="FungiDB:TRIVIDRAFT_60559"/>
<feature type="region of interest" description="Disordered" evidence="1">
    <location>
        <begin position="26"/>
        <end position="56"/>
    </location>
</feature>
<proteinExistence type="predicted"/>
<evidence type="ECO:0000256" key="1">
    <source>
        <dbReference type="SAM" id="MobiDB-lite"/>
    </source>
</evidence>
<protein>
    <submittedName>
        <fullName evidence="2">Uncharacterized protein</fullName>
    </submittedName>
</protein>
<organism evidence="2 3">
    <name type="scientific">Hypocrea virens (strain Gv29-8 / FGSC 10586)</name>
    <name type="common">Gliocladium virens</name>
    <name type="synonym">Trichoderma virens</name>
    <dbReference type="NCBI Taxonomy" id="413071"/>
    <lineage>
        <taxon>Eukaryota</taxon>
        <taxon>Fungi</taxon>
        <taxon>Dikarya</taxon>
        <taxon>Ascomycota</taxon>
        <taxon>Pezizomycotina</taxon>
        <taxon>Sordariomycetes</taxon>
        <taxon>Hypocreomycetidae</taxon>
        <taxon>Hypocreales</taxon>
        <taxon>Hypocreaceae</taxon>
        <taxon>Trichoderma</taxon>
    </lineage>
</organism>